<sequence>MGSHYWKMKDADKVDPYQHPYRGISMDGWKWLIDNIFTDKDWTGHKAAGKQNRSFLPPGHTLGSKSLVAAMTISTKMVAIRDEARTLNMEVTGEYLSRTVLGERENYLRGFGVGPMPSSYTSISSSNSARQDQLQKMVDAQMESFRAEQGKEREEEKMKREADEQKRHEEREEEERRREEAARRQDENATRLQREIDVLKSLMMQQMKGQGNLRSG</sequence>
<name>A0ACB7XW22_9ERIC</name>
<dbReference type="Proteomes" id="UP000828048">
    <property type="component" value="Chromosome 5"/>
</dbReference>
<evidence type="ECO:0000313" key="2">
    <source>
        <dbReference type="Proteomes" id="UP000828048"/>
    </source>
</evidence>
<comment type="caution">
    <text evidence="1">The sequence shown here is derived from an EMBL/GenBank/DDBJ whole genome shotgun (WGS) entry which is preliminary data.</text>
</comment>
<organism evidence="1 2">
    <name type="scientific">Vaccinium darrowii</name>
    <dbReference type="NCBI Taxonomy" id="229202"/>
    <lineage>
        <taxon>Eukaryota</taxon>
        <taxon>Viridiplantae</taxon>
        <taxon>Streptophyta</taxon>
        <taxon>Embryophyta</taxon>
        <taxon>Tracheophyta</taxon>
        <taxon>Spermatophyta</taxon>
        <taxon>Magnoliopsida</taxon>
        <taxon>eudicotyledons</taxon>
        <taxon>Gunneridae</taxon>
        <taxon>Pentapetalae</taxon>
        <taxon>asterids</taxon>
        <taxon>Ericales</taxon>
        <taxon>Ericaceae</taxon>
        <taxon>Vaccinioideae</taxon>
        <taxon>Vaccinieae</taxon>
        <taxon>Vaccinium</taxon>
    </lineage>
</organism>
<gene>
    <name evidence="1" type="ORF">Vadar_000353</name>
</gene>
<accession>A0ACB7XW22</accession>
<dbReference type="EMBL" id="CM037155">
    <property type="protein sequence ID" value="KAH7845286.1"/>
    <property type="molecule type" value="Genomic_DNA"/>
</dbReference>
<proteinExistence type="predicted"/>
<reference evidence="1 2" key="1">
    <citation type="journal article" date="2021" name="Hortic Res">
        <title>High-quality reference genome and annotation aids understanding of berry development for evergreen blueberry (Vaccinium darrowii).</title>
        <authorList>
            <person name="Yu J."/>
            <person name="Hulse-Kemp A.M."/>
            <person name="Babiker E."/>
            <person name="Staton M."/>
        </authorList>
    </citation>
    <scope>NUCLEOTIDE SEQUENCE [LARGE SCALE GENOMIC DNA]</scope>
    <source>
        <strain evidence="2">cv. NJ 8807/NJ 8810</strain>
        <tissue evidence="1">Young leaf</tissue>
    </source>
</reference>
<protein>
    <submittedName>
        <fullName evidence="1">Uncharacterized protein</fullName>
    </submittedName>
</protein>
<keyword evidence="2" id="KW-1185">Reference proteome</keyword>
<evidence type="ECO:0000313" key="1">
    <source>
        <dbReference type="EMBL" id="KAH7845286.1"/>
    </source>
</evidence>